<keyword evidence="16 18" id="KW-0539">Nucleus</keyword>
<evidence type="ECO:0000256" key="12">
    <source>
        <dbReference type="ARBA" id="ARBA00022763"/>
    </source>
</evidence>
<dbReference type="CDD" id="cd16656">
    <property type="entry name" value="RING-Ubox_PRP19"/>
    <property type="match status" value="1"/>
</dbReference>
<evidence type="ECO:0000256" key="16">
    <source>
        <dbReference type="ARBA" id="ARBA00023242"/>
    </source>
</evidence>
<dbReference type="GO" id="GO:0006281">
    <property type="term" value="P:DNA repair"/>
    <property type="evidence" value="ECO:0007669"/>
    <property type="project" value="UniProtKB-KW"/>
</dbReference>
<keyword evidence="9 18" id="KW-0808">Transferase</keyword>
<dbReference type="InterPro" id="IPR013083">
    <property type="entry name" value="Znf_RING/FYVE/PHD"/>
</dbReference>
<dbReference type="FunFam" id="3.30.40.10:FF:000027">
    <property type="entry name" value="Pre-mRNA-processing factor 19, putative"/>
    <property type="match status" value="1"/>
</dbReference>
<keyword evidence="7 17" id="KW-0853">WD repeat</keyword>
<evidence type="ECO:0000313" key="21">
    <source>
        <dbReference type="EMBL" id="KAK1939685.1"/>
    </source>
</evidence>
<dbReference type="PANTHER" id="PTHR43995">
    <property type="entry name" value="PRE-MRNA-PROCESSING FACTOR 19"/>
    <property type="match status" value="1"/>
</dbReference>
<dbReference type="InterPro" id="IPR036322">
    <property type="entry name" value="WD40_repeat_dom_sf"/>
</dbReference>
<dbReference type="Pfam" id="PF08606">
    <property type="entry name" value="Prp19"/>
    <property type="match status" value="1"/>
</dbReference>
<accession>A0AAD9GJN7</accession>
<keyword evidence="22" id="KW-1185">Reference proteome</keyword>
<comment type="similarity">
    <text evidence="4 18">Belongs to the WD repeat PRP19 family.</text>
</comment>
<dbReference type="InterPro" id="IPR019775">
    <property type="entry name" value="WD40_repeat_CS"/>
</dbReference>
<keyword evidence="12 18" id="KW-0227">DNA damage</keyword>
<comment type="caution">
    <text evidence="21">The sequence shown here is derived from an EMBL/GenBank/DDBJ whole genome shotgun (WGS) entry which is preliminary data.</text>
</comment>
<dbReference type="GO" id="GO:0070534">
    <property type="term" value="P:protein K63-linked ubiquitination"/>
    <property type="evidence" value="ECO:0007669"/>
    <property type="project" value="UniProtKB-UniRule"/>
</dbReference>
<dbReference type="EMBL" id="JAHBMH010000007">
    <property type="protein sequence ID" value="KAK1939685.1"/>
    <property type="molecule type" value="Genomic_DNA"/>
</dbReference>
<dbReference type="InterPro" id="IPR015943">
    <property type="entry name" value="WD40/YVTN_repeat-like_dom_sf"/>
</dbReference>
<keyword evidence="8 18" id="KW-0507">mRNA processing</keyword>
<dbReference type="PROSITE" id="PS50294">
    <property type="entry name" value="WD_REPEATS_REGION"/>
    <property type="match status" value="2"/>
</dbReference>
<dbReference type="InterPro" id="IPR055340">
    <property type="entry name" value="RING-Ubox_PRP19"/>
</dbReference>
<reference evidence="21" key="2">
    <citation type="submission" date="2021-05" db="EMBL/GenBank/DDBJ databases">
        <authorList>
            <person name="Pain A."/>
        </authorList>
    </citation>
    <scope>NUCLEOTIDE SEQUENCE</scope>
    <source>
        <strain evidence="21">1802A</strain>
    </source>
</reference>
<dbReference type="EC" id="2.3.2.27" evidence="5 18"/>
<dbReference type="PROSITE" id="PS50082">
    <property type="entry name" value="WD_REPEATS_2"/>
    <property type="match status" value="3"/>
</dbReference>
<keyword evidence="10 18" id="KW-0747">Spliceosome</keyword>
<keyword evidence="15 18" id="KW-0234">DNA repair</keyword>
<evidence type="ECO:0000256" key="8">
    <source>
        <dbReference type="ARBA" id="ARBA00022664"/>
    </source>
</evidence>
<dbReference type="GO" id="GO:0000398">
    <property type="term" value="P:mRNA splicing, via spliceosome"/>
    <property type="evidence" value="ECO:0007669"/>
    <property type="project" value="InterPro"/>
</dbReference>
<evidence type="ECO:0000256" key="19">
    <source>
        <dbReference type="SAM" id="Coils"/>
    </source>
</evidence>
<evidence type="ECO:0000256" key="1">
    <source>
        <dbReference type="ARBA" id="ARBA00000900"/>
    </source>
</evidence>
<keyword evidence="14 18" id="KW-0508">mRNA splicing</keyword>
<proteinExistence type="inferred from homology"/>
<dbReference type="PROSITE" id="PS51698">
    <property type="entry name" value="U_BOX"/>
    <property type="match status" value="1"/>
</dbReference>
<dbReference type="PANTHER" id="PTHR43995:SF1">
    <property type="entry name" value="PRE-MRNA-PROCESSING FACTOR 19"/>
    <property type="match status" value="1"/>
</dbReference>
<comment type="subunit">
    <text evidence="18">Homotetramer.</text>
</comment>
<evidence type="ECO:0000256" key="14">
    <source>
        <dbReference type="ARBA" id="ARBA00023187"/>
    </source>
</evidence>
<keyword evidence="13 18" id="KW-0833">Ubl conjugation pathway</keyword>
<dbReference type="InterPro" id="IPR003613">
    <property type="entry name" value="Ubox_domain"/>
</dbReference>
<evidence type="ECO:0000256" key="3">
    <source>
        <dbReference type="ARBA" id="ARBA00004906"/>
    </source>
</evidence>
<feature type="domain" description="U-box" evidence="20">
    <location>
        <begin position="1"/>
        <end position="71"/>
    </location>
</feature>
<comment type="pathway">
    <text evidence="3 18">Protein modification; protein ubiquitination.</text>
</comment>
<dbReference type="InterPro" id="IPR013915">
    <property type="entry name" value="Prp19_cc"/>
</dbReference>
<dbReference type="Gene3D" id="2.130.10.10">
    <property type="entry name" value="YVTN repeat-like/Quinoprotein amine dehydrogenase"/>
    <property type="match status" value="1"/>
</dbReference>
<comment type="catalytic activity">
    <reaction evidence="1 18">
        <text>S-ubiquitinyl-[E2 ubiquitin-conjugating enzyme]-L-cysteine + [acceptor protein]-L-lysine = [E2 ubiquitin-conjugating enzyme]-L-cysteine + N(6)-ubiquitinyl-[acceptor protein]-L-lysine.</text>
        <dbReference type="EC" id="2.3.2.27"/>
    </reaction>
</comment>
<evidence type="ECO:0000313" key="22">
    <source>
        <dbReference type="Proteomes" id="UP001195914"/>
    </source>
</evidence>
<evidence type="ECO:0000259" key="20">
    <source>
        <dbReference type="PROSITE" id="PS51698"/>
    </source>
</evidence>
<dbReference type="GO" id="GO:0000974">
    <property type="term" value="C:Prp19 complex"/>
    <property type="evidence" value="ECO:0007669"/>
    <property type="project" value="UniProtKB-UniRule"/>
</dbReference>
<evidence type="ECO:0000256" key="17">
    <source>
        <dbReference type="PROSITE-ProRule" id="PRU00221"/>
    </source>
</evidence>
<evidence type="ECO:0000256" key="15">
    <source>
        <dbReference type="ARBA" id="ARBA00023204"/>
    </source>
</evidence>
<reference evidence="21" key="1">
    <citation type="journal article" date="2014" name="Nucleic Acids Res.">
        <title>The evolutionary dynamics of variant antigen genes in Babesia reveal a history of genomic innovation underlying host-parasite interaction.</title>
        <authorList>
            <person name="Jackson A.P."/>
            <person name="Otto T.D."/>
            <person name="Darby A."/>
            <person name="Ramaprasad A."/>
            <person name="Xia D."/>
            <person name="Echaide I.E."/>
            <person name="Farber M."/>
            <person name="Gahlot S."/>
            <person name="Gamble J."/>
            <person name="Gupta D."/>
            <person name="Gupta Y."/>
            <person name="Jackson L."/>
            <person name="Malandrin L."/>
            <person name="Malas T.B."/>
            <person name="Moussa E."/>
            <person name="Nair M."/>
            <person name="Reid A.J."/>
            <person name="Sanders M."/>
            <person name="Sharma J."/>
            <person name="Tracey A."/>
            <person name="Quail M.A."/>
            <person name="Weir W."/>
            <person name="Wastling J.M."/>
            <person name="Hall N."/>
            <person name="Willadsen P."/>
            <person name="Lingelbach K."/>
            <person name="Shiels B."/>
            <person name="Tait A."/>
            <person name="Berriman M."/>
            <person name="Allred D.R."/>
            <person name="Pain A."/>
        </authorList>
    </citation>
    <scope>NUCLEOTIDE SEQUENCE</scope>
    <source>
        <strain evidence="21">1802A</strain>
    </source>
</reference>
<evidence type="ECO:0000256" key="11">
    <source>
        <dbReference type="ARBA" id="ARBA00022737"/>
    </source>
</evidence>
<evidence type="ECO:0000256" key="7">
    <source>
        <dbReference type="ARBA" id="ARBA00022574"/>
    </source>
</evidence>
<protein>
    <recommendedName>
        <fullName evidence="6 18">Pre-mRNA-processing factor 19</fullName>
        <ecNumber evidence="5 18">2.3.2.27</ecNumber>
    </recommendedName>
</protein>
<feature type="repeat" description="WD" evidence="17">
    <location>
        <begin position="463"/>
        <end position="496"/>
    </location>
</feature>
<keyword evidence="19" id="KW-0175">Coiled coil</keyword>
<dbReference type="SMART" id="SM00320">
    <property type="entry name" value="WD40"/>
    <property type="match status" value="6"/>
</dbReference>
<dbReference type="SMART" id="SM00504">
    <property type="entry name" value="Ubox"/>
    <property type="match status" value="1"/>
</dbReference>
<dbReference type="GO" id="GO:0061630">
    <property type="term" value="F:ubiquitin protein ligase activity"/>
    <property type="evidence" value="ECO:0007669"/>
    <property type="project" value="UniProtKB-UniRule"/>
</dbReference>
<evidence type="ECO:0000256" key="18">
    <source>
        <dbReference type="RuleBase" id="RU367101"/>
    </source>
</evidence>
<dbReference type="AlphaFoldDB" id="A0AAD9GJN7"/>
<evidence type="ECO:0000256" key="5">
    <source>
        <dbReference type="ARBA" id="ARBA00012483"/>
    </source>
</evidence>
<keyword evidence="11" id="KW-0677">Repeat</keyword>
<evidence type="ECO:0000256" key="4">
    <source>
        <dbReference type="ARBA" id="ARBA00006388"/>
    </source>
</evidence>
<comment type="function">
    <text evidence="18">Ubiquitin-protein ligase which is mainly involved pre-mRNA splicing and DNA repair. Required for pre-mRNA splicing as component of the spliceosome.</text>
</comment>
<evidence type="ECO:0000256" key="9">
    <source>
        <dbReference type="ARBA" id="ARBA00022679"/>
    </source>
</evidence>
<name>A0AAD9GJN7_BABDI</name>
<dbReference type="InterPro" id="IPR001680">
    <property type="entry name" value="WD40_rpt"/>
</dbReference>
<dbReference type="SUPFAM" id="SSF50978">
    <property type="entry name" value="WD40 repeat-like"/>
    <property type="match status" value="1"/>
</dbReference>
<dbReference type="Pfam" id="PF04564">
    <property type="entry name" value="U-box"/>
    <property type="match status" value="1"/>
</dbReference>
<dbReference type="SUPFAM" id="SSF57850">
    <property type="entry name" value="RING/U-box"/>
    <property type="match status" value="1"/>
</dbReference>
<dbReference type="InterPro" id="IPR038959">
    <property type="entry name" value="Prp19"/>
</dbReference>
<gene>
    <name evidence="21" type="ORF">X943_002307</name>
</gene>
<organism evidence="21 22">
    <name type="scientific">Babesia divergens</name>
    <dbReference type="NCBI Taxonomy" id="32595"/>
    <lineage>
        <taxon>Eukaryota</taxon>
        <taxon>Sar</taxon>
        <taxon>Alveolata</taxon>
        <taxon>Apicomplexa</taxon>
        <taxon>Aconoidasida</taxon>
        <taxon>Piroplasmida</taxon>
        <taxon>Babesiidae</taxon>
        <taxon>Babesia</taxon>
    </lineage>
</organism>
<comment type="subcellular location">
    <subcellularLocation>
        <location evidence="2 18">Nucleus</location>
    </subcellularLocation>
</comment>
<evidence type="ECO:0000256" key="2">
    <source>
        <dbReference type="ARBA" id="ARBA00004123"/>
    </source>
</evidence>
<evidence type="ECO:0000256" key="6">
    <source>
        <dbReference type="ARBA" id="ARBA00015618"/>
    </source>
</evidence>
<feature type="repeat" description="WD" evidence="17">
    <location>
        <begin position="245"/>
        <end position="286"/>
    </location>
</feature>
<sequence length="496" mass="54634">MALICSISGVEPEEPCLSKTGYVFERRLIEKHLEESQTCPVTGEQLTVADLTPIKCNKPVKPRPATATSIPGLLSLFQSEWDALALETYKLRQHAGTIRKQLCHSLYEHDAATRVIARLIKERDRALKQVEMQQQQLLEFRKNYDAAAIEVGLDEGSISRIEELAKALMTERKKRDVSQYMSVDKIAMFRQTGDYRTHSSTTPGILSVALDFYSAQAGRRACFTGGADGSIIYFDLDSGKTLTRLTNHMKAVNSVVAHPLSHILISGSDDKTMRVWHASDMSDNDQDFRCSHVVRSSKAAVSSVSLHASGEYFMGCSSDGLWHLIELESGRVVKVCRDIPSPCHNIQFHPDGLLASGSGSDGNVHIWDLRTQALTSSLSHQSGGSLSYIDFSENGYHMASVTQKGQIHLWDLRKSKVFASADCNVSPSVIKFDKSGTTLAVGSTKVELFSLVDKTTLNAAGTLEGHSGYLTDLEFGFNSQFLLTSCKDKSLRVFSP</sequence>
<dbReference type="GO" id="GO:0005737">
    <property type="term" value="C:cytoplasm"/>
    <property type="evidence" value="ECO:0007669"/>
    <property type="project" value="TreeGrafter"/>
</dbReference>
<evidence type="ECO:0000256" key="10">
    <source>
        <dbReference type="ARBA" id="ARBA00022728"/>
    </source>
</evidence>
<dbReference type="Pfam" id="PF00400">
    <property type="entry name" value="WD40"/>
    <property type="match status" value="3"/>
</dbReference>
<feature type="coiled-coil region" evidence="19">
    <location>
        <begin position="116"/>
        <end position="143"/>
    </location>
</feature>
<evidence type="ECO:0000256" key="13">
    <source>
        <dbReference type="ARBA" id="ARBA00022786"/>
    </source>
</evidence>
<dbReference type="Proteomes" id="UP001195914">
    <property type="component" value="Unassembled WGS sequence"/>
</dbReference>
<feature type="repeat" description="WD" evidence="17">
    <location>
        <begin position="346"/>
        <end position="377"/>
    </location>
</feature>
<dbReference type="PROSITE" id="PS00678">
    <property type="entry name" value="WD_REPEATS_1"/>
    <property type="match status" value="1"/>
</dbReference>
<dbReference type="Gene3D" id="3.30.40.10">
    <property type="entry name" value="Zinc/RING finger domain, C3HC4 (zinc finger)"/>
    <property type="match status" value="1"/>
</dbReference>
<dbReference type="GO" id="GO:0071006">
    <property type="term" value="C:U2-type catalytic step 1 spliceosome"/>
    <property type="evidence" value="ECO:0007669"/>
    <property type="project" value="TreeGrafter"/>
</dbReference>